<dbReference type="PROSITE" id="PS00028">
    <property type="entry name" value="ZINC_FINGER_C2H2_1"/>
    <property type="match status" value="5"/>
</dbReference>
<evidence type="ECO:0000256" key="5">
    <source>
        <dbReference type="ARBA" id="ARBA00022771"/>
    </source>
</evidence>
<evidence type="ECO:0000256" key="3">
    <source>
        <dbReference type="ARBA" id="ARBA00022723"/>
    </source>
</evidence>
<evidence type="ECO:0000256" key="9">
    <source>
        <dbReference type="ARBA" id="ARBA00023242"/>
    </source>
</evidence>
<protein>
    <recommendedName>
        <fullName evidence="12">C2H2-type domain-containing protein</fullName>
    </recommendedName>
</protein>
<organism evidence="13 14">
    <name type="scientific">Anopheles merus</name>
    <name type="common">Mosquito</name>
    <dbReference type="NCBI Taxonomy" id="30066"/>
    <lineage>
        <taxon>Eukaryota</taxon>
        <taxon>Metazoa</taxon>
        <taxon>Ecdysozoa</taxon>
        <taxon>Arthropoda</taxon>
        <taxon>Hexapoda</taxon>
        <taxon>Insecta</taxon>
        <taxon>Pterygota</taxon>
        <taxon>Neoptera</taxon>
        <taxon>Endopterygota</taxon>
        <taxon>Diptera</taxon>
        <taxon>Nematocera</taxon>
        <taxon>Culicoidea</taxon>
        <taxon>Culicidae</taxon>
        <taxon>Anophelinae</taxon>
        <taxon>Anopheles</taxon>
    </lineage>
</organism>
<dbReference type="GO" id="GO:0008270">
    <property type="term" value="F:zinc ion binding"/>
    <property type="evidence" value="ECO:0007669"/>
    <property type="project" value="UniProtKB-KW"/>
</dbReference>
<proteinExistence type="inferred from homology"/>
<keyword evidence="5 10" id="KW-0863">Zinc-finger</keyword>
<evidence type="ECO:0000256" key="4">
    <source>
        <dbReference type="ARBA" id="ARBA00022737"/>
    </source>
</evidence>
<dbReference type="PANTHER" id="PTHR23235">
    <property type="entry name" value="KRUEPPEL-LIKE TRANSCRIPTION FACTOR"/>
    <property type="match status" value="1"/>
</dbReference>
<keyword evidence="4" id="KW-0677">Repeat</keyword>
<name>A0A182UPY1_ANOME</name>
<keyword evidence="14" id="KW-1185">Reference proteome</keyword>
<dbReference type="GO" id="GO:0009653">
    <property type="term" value="P:anatomical structure morphogenesis"/>
    <property type="evidence" value="ECO:0007669"/>
    <property type="project" value="UniProtKB-ARBA"/>
</dbReference>
<sequence>MAYRSWTSGSTSGPSTAVGGGRNAGGATNPAGDQIDLELKQFIVEKKELDSSCPSSPANGVLLMQQQTQQQLLEDEDDLLDDKDSKIFTSKADLQLHTQIHMREAKPYKCSQCNKAFANSSYLSQHTRIHLGIKPYRCEICQRKFTQLSHLQQHIRTHTGDKPYKCRHSGCLKAFSQLSNLQSHSRCHQTDKPYKCNSCYKCFADEPALLEHIPKHKESKHLKTHICQYCGKSYTQETYLSKHMQKHAERTDKRPPIGTRSSSSTVNLSASTPGSSSSSGSASNGATSNGGAATSMAGESAFWPKVSPDSAAATINDVINQQNNHHEFSLTPNGSGAANQASAQQQQQQQPPPQQQHNGTMNGGNLAIPPVSTPMNYDTGSIAKATSNSAFTPINAMPPHLNGLQHHHQLATQRPSYLYDAISFQNQKAAMSQSPSNAFPNQLISLHQIRNYAHQPAGGLMAGEHLLGVTVGPGGKDKG</sequence>
<evidence type="ECO:0000256" key="6">
    <source>
        <dbReference type="ARBA" id="ARBA00022833"/>
    </source>
</evidence>
<feature type="region of interest" description="Disordered" evidence="11">
    <location>
        <begin position="241"/>
        <end position="295"/>
    </location>
</feature>
<dbReference type="Pfam" id="PF00096">
    <property type="entry name" value="zf-C2H2"/>
    <property type="match status" value="3"/>
</dbReference>
<feature type="domain" description="C2H2-type" evidence="12">
    <location>
        <begin position="194"/>
        <end position="221"/>
    </location>
</feature>
<evidence type="ECO:0000256" key="2">
    <source>
        <dbReference type="ARBA" id="ARBA00006991"/>
    </source>
</evidence>
<feature type="domain" description="C2H2-type" evidence="12">
    <location>
        <begin position="225"/>
        <end position="252"/>
    </location>
</feature>
<dbReference type="EnsemblMetazoa" id="AMEM001627-RA">
    <property type="protein sequence ID" value="AMEM001627-PA"/>
    <property type="gene ID" value="AMEM001627"/>
</dbReference>
<dbReference type="FunFam" id="3.30.160.60:FF:001678">
    <property type="entry name" value="Zinc finger protein rotund"/>
    <property type="match status" value="1"/>
</dbReference>
<keyword evidence="6" id="KW-0862">Zinc</keyword>
<dbReference type="InterPro" id="IPR013087">
    <property type="entry name" value="Znf_C2H2_type"/>
</dbReference>
<dbReference type="SMART" id="SM00355">
    <property type="entry name" value="ZnF_C2H2"/>
    <property type="match status" value="5"/>
</dbReference>
<dbReference type="FunFam" id="3.30.160.60:FF:000648">
    <property type="entry name" value="Zinc finger protein rotund"/>
    <property type="match status" value="1"/>
</dbReference>
<feature type="domain" description="C2H2-type" evidence="12">
    <location>
        <begin position="108"/>
        <end position="135"/>
    </location>
</feature>
<accession>A0A182UPY1</accession>
<dbReference type="GO" id="GO:0000978">
    <property type="term" value="F:RNA polymerase II cis-regulatory region sequence-specific DNA binding"/>
    <property type="evidence" value="ECO:0007669"/>
    <property type="project" value="TreeGrafter"/>
</dbReference>
<evidence type="ECO:0000256" key="8">
    <source>
        <dbReference type="ARBA" id="ARBA00023163"/>
    </source>
</evidence>
<dbReference type="VEuPathDB" id="VectorBase:AMEM21_009679"/>
<dbReference type="GO" id="GO:0030154">
    <property type="term" value="P:cell differentiation"/>
    <property type="evidence" value="ECO:0007669"/>
    <property type="project" value="UniProtKB-ARBA"/>
</dbReference>
<dbReference type="FunFam" id="3.30.160.60:FF:001172">
    <property type="entry name" value="Zinc finger protein rotund"/>
    <property type="match status" value="1"/>
</dbReference>
<dbReference type="VEuPathDB" id="VectorBase:AMEM001627"/>
<dbReference type="PROSITE" id="PS50157">
    <property type="entry name" value="ZINC_FINGER_C2H2_2"/>
    <property type="match status" value="5"/>
</dbReference>
<feature type="domain" description="C2H2-type" evidence="12">
    <location>
        <begin position="136"/>
        <end position="163"/>
    </location>
</feature>
<dbReference type="InterPro" id="IPR036236">
    <property type="entry name" value="Znf_C2H2_sf"/>
</dbReference>
<dbReference type="GO" id="GO:0000981">
    <property type="term" value="F:DNA-binding transcription factor activity, RNA polymerase II-specific"/>
    <property type="evidence" value="ECO:0007669"/>
    <property type="project" value="TreeGrafter"/>
</dbReference>
<keyword evidence="7" id="KW-0805">Transcription regulation</keyword>
<evidence type="ECO:0000256" key="10">
    <source>
        <dbReference type="PROSITE-ProRule" id="PRU00042"/>
    </source>
</evidence>
<dbReference type="STRING" id="30066.A0A182UPY1"/>
<feature type="region of interest" description="Disordered" evidence="11">
    <location>
        <begin position="1"/>
        <end position="32"/>
    </location>
</feature>
<feature type="compositionally biased region" description="Low complexity" evidence="11">
    <location>
        <begin position="332"/>
        <end position="349"/>
    </location>
</feature>
<feature type="region of interest" description="Disordered" evidence="11">
    <location>
        <begin position="325"/>
        <end position="380"/>
    </location>
</feature>
<evidence type="ECO:0000256" key="7">
    <source>
        <dbReference type="ARBA" id="ARBA00023015"/>
    </source>
</evidence>
<dbReference type="Proteomes" id="UP000075903">
    <property type="component" value="Unassembled WGS sequence"/>
</dbReference>
<evidence type="ECO:0000313" key="13">
    <source>
        <dbReference type="EnsemblMetazoa" id="AMEM001627-PA"/>
    </source>
</evidence>
<keyword evidence="9" id="KW-0539">Nucleus</keyword>
<keyword evidence="8" id="KW-0804">Transcription</keyword>
<comment type="similarity">
    <text evidence="2">Belongs to the krueppel C2H2-type zinc-finger protein family.</text>
</comment>
<feature type="domain" description="C2H2-type" evidence="12">
    <location>
        <begin position="164"/>
        <end position="193"/>
    </location>
</feature>
<reference evidence="13" key="1">
    <citation type="submission" date="2020-05" db="UniProtKB">
        <authorList>
            <consortium name="EnsemblMetazoa"/>
        </authorList>
    </citation>
    <scope>IDENTIFICATION</scope>
    <source>
        <strain evidence="13">MAF</strain>
    </source>
</reference>
<feature type="compositionally biased region" description="Basic and acidic residues" evidence="11">
    <location>
        <begin position="246"/>
        <end position="255"/>
    </location>
</feature>
<dbReference type="Gene3D" id="3.30.160.60">
    <property type="entry name" value="Classic Zinc Finger"/>
    <property type="match status" value="4"/>
</dbReference>
<comment type="subcellular location">
    <subcellularLocation>
        <location evidence="1">Nucleus</location>
    </subcellularLocation>
</comment>
<feature type="compositionally biased region" description="Low complexity" evidence="11">
    <location>
        <begin position="1"/>
        <end position="17"/>
    </location>
</feature>
<feature type="compositionally biased region" description="Low complexity" evidence="11">
    <location>
        <begin position="259"/>
        <end position="295"/>
    </location>
</feature>
<evidence type="ECO:0000256" key="11">
    <source>
        <dbReference type="SAM" id="MobiDB-lite"/>
    </source>
</evidence>
<evidence type="ECO:0000313" key="14">
    <source>
        <dbReference type="Proteomes" id="UP000075903"/>
    </source>
</evidence>
<evidence type="ECO:0000259" key="12">
    <source>
        <dbReference type="PROSITE" id="PS50157"/>
    </source>
</evidence>
<dbReference type="PANTHER" id="PTHR23235:SF120">
    <property type="entry name" value="KRUPPEL-LIKE FACTOR 15"/>
    <property type="match status" value="1"/>
</dbReference>
<dbReference type="FunFam" id="3.30.160.60:FF:000158">
    <property type="entry name" value="Zinc finger protein 362"/>
    <property type="match status" value="1"/>
</dbReference>
<dbReference type="SUPFAM" id="SSF57667">
    <property type="entry name" value="beta-beta-alpha zinc fingers"/>
    <property type="match status" value="3"/>
</dbReference>
<evidence type="ECO:0000256" key="1">
    <source>
        <dbReference type="ARBA" id="ARBA00004123"/>
    </source>
</evidence>
<dbReference type="GO" id="GO:0048731">
    <property type="term" value="P:system development"/>
    <property type="evidence" value="ECO:0007669"/>
    <property type="project" value="UniProtKB-ARBA"/>
</dbReference>
<keyword evidence="3" id="KW-0479">Metal-binding</keyword>
<dbReference type="AlphaFoldDB" id="A0A182UPY1"/>
<dbReference type="GO" id="GO:0005634">
    <property type="term" value="C:nucleus"/>
    <property type="evidence" value="ECO:0007669"/>
    <property type="project" value="UniProtKB-SubCell"/>
</dbReference>